<dbReference type="EMBL" id="JANCLU010000006">
    <property type="protein sequence ID" value="MCP8938433.1"/>
    <property type="molecule type" value="Genomic_DNA"/>
</dbReference>
<sequence>MMERMKTRWTRWRERFWEARPAEPVAADVAGAQAGTDSVAREAADIEARLARLREGCGRQFRSSAFAVGEGTEDLDSPASLLPALFAVLYVSSVEARIAALRQSTAELSVSAIGPLVSAQLDMQRPCGEAGRAARARLVARAFAVLRRNPDLIRIAYFNLIGELTVMETGGLPNESQEARSGRLILLAVLRDRLGLSRSDRASA</sequence>
<evidence type="ECO:0000313" key="1">
    <source>
        <dbReference type="EMBL" id="MCP8938433.1"/>
    </source>
</evidence>
<organism evidence="1 2">
    <name type="scientific">Alsobacter ponti</name>
    <dbReference type="NCBI Taxonomy" id="2962936"/>
    <lineage>
        <taxon>Bacteria</taxon>
        <taxon>Pseudomonadati</taxon>
        <taxon>Pseudomonadota</taxon>
        <taxon>Alphaproteobacteria</taxon>
        <taxon>Hyphomicrobiales</taxon>
        <taxon>Alsobacteraceae</taxon>
        <taxon>Alsobacter</taxon>
    </lineage>
</organism>
<name>A0ABT1LDW5_9HYPH</name>
<comment type="caution">
    <text evidence="1">The sequence shown here is derived from an EMBL/GenBank/DDBJ whole genome shotgun (WGS) entry which is preliminary data.</text>
</comment>
<evidence type="ECO:0000313" key="2">
    <source>
        <dbReference type="Proteomes" id="UP001205890"/>
    </source>
</evidence>
<reference evidence="1 2" key="1">
    <citation type="submission" date="2022-07" db="EMBL/GenBank/DDBJ databases">
        <authorList>
            <person name="Li W.-J."/>
            <person name="Deng Q.-Q."/>
        </authorList>
    </citation>
    <scope>NUCLEOTIDE SEQUENCE [LARGE SCALE GENOMIC DNA]</scope>
    <source>
        <strain evidence="1 2">SYSU M60028</strain>
    </source>
</reference>
<accession>A0ABT1LDW5</accession>
<keyword evidence="2" id="KW-1185">Reference proteome</keyword>
<dbReference type="RefSeq" id="WP_254740363.1">
    <property type="nucleotide sequence ID" value="NZ_JANCLU010000006.1"/>
</dbReference>
<protein>
    <submittedName>
        <fullName evidence="1">Uncharacterized protein</fullName>
    </submittedName>
</protein>
<dbReference type="Proteomes" id="UP001205890">
    <property type="component" value="Unassembled WGS sequence"/>
</dbReference>
<gene>
    <name evidence="1" type="ORF">NK718_07885</name>
</gene>
<proteinExistence type="predicted"/>